<proteinExistence type="predicted"/>
<name>A0ABN3WSF4_9ACTN</name>
<organism evidence="3 4">
    <name type="scientific">Streptomyces enissocaesilis</name>
    <dbReference type="NCBI Taxonomy" id="332589"/>
    <lineage>
        <taxon>Bacteria</taxon>
        <taxon>Bacillati</taxon>
        <taxon>Actinomycetota</taxon>
        <taxon>Actinomycetes</taxon>
        <taxon>Kitasatosporales</taxon>
        <taxon>Streptomycetaceae</taxon>
        <taxon>Streptomyces</taxon>
        <taxon>Streptomyces rochei group</taxon>
    </lineage>
</organism>
<dbReference type="InterPro" id="IPR051678">
    <property type="entry name" value="AGP_Transferase"/>
</dbReference>
<feature type="domain" description="Aminoglycoside phosphotransferase" evidence="2">
    <location>
        <begin position="60"/>
        <end position="278"/>
    </location>
</feature>
<evidence type="ECO:0000313" key="4">
    <source>
        <dbReference type="Proteomes" id="UP001500403"/>
    </source>
</evidence>
<dbReference type="InterPro" id="IPR002575">
    <property type="entry name" value="Aminoglycoside_PTrfase"/>
</dbReference>
<evidence type="ECO:0000313" key="3">
    <source>
        <dbReference type="EMBL" id="GAA2925195.1"/>
    </source>
</evidence>
<evidence type="ECO:0000256" key="1">
    <source>
        <dbReference type="SAM" id="MobiDB-lite"/>
    </source>
</evidence>
<dbReference type="InterPro" id="IPR011009">
    <property type="entry name" value="Kinase-like_dom_sf"/>
</dbReference>
<accession>A0ABN3WSF4</accession>
<dbReference type="PANTHER" id="PTHR21310">
    <property type="entry name" value="AMINOGLYCOSIDE PHOSPHOTRANSFERASE-RELATED-RELATED"/>
    <property type="match status" value="1"/>
</dbReference>
<dbReference type="Pfam" id="PF01636">
    <property type="entry name" value="APH"/>
    <property type="match status" value="1"/>
</dbReference>
<reference evidence="3 4" key="1">
    <citation type="journal article" date="2019" name="Int. J. Syst. Evol. Microbiol.">
        <title>The Global Catalogue of Microorganisms (GCM) 10K type strain sequencing project: providing services to taxonomists for standard genome sequencing and annotation.</title>
        <authorList>
            <consortium name="The Broad Institute Genomics Platform"/>
            <consortium name="The Broad Institute Genome Sequencing Center for Infectious Disease"/>
            <person name="Wu L."/>
            <person name="Ma J."/>
        </authorList>
    </citation>
    <scope>NUCLEOTIDE SEQUENCE [LARGE SCALE GENOMIC DNA]</scope>
    <source>
        <strain evidence="3 4">JCM 9088</strain>
    </source>
</reference>
<sequence>MGSNTSSPWFGALPNESGPESARTRSWLASLGIKRGPIERTQTFTARNSVAMLHFADGTALVLKQVDPATSKAVGTAMGNEETMLRLIPEAGIPDFVRASIPRFVGADPETDTVIMEGMTGFTSMREIAKSSPDIPVPALVALASVTAGIHTTAVNHIIVNEKYAPQRIAFPFASFVTLTPSELASGPGMDYSDYAAAMQSVDESVAQLRDDWGPKGLVHFDLRDDNILFKCPDSERPEIALVDWELAGFGDQMLDVGTIVGQLLIQWLHTLRGDVGRLASSGAWATARRNVGLFLAAYEHSAPLNTGQREAAFRYAGLSLLMYAAGRLEQIGSLGRIGHLCLFVGCKLLNNPQGLAKLLAPSTRKAGG</sequence>
<keyword evidence="4" id="KW-1185">Reference proteome</keyword>
<evidence type="ECO:0000259" key="2">
    <source>
        <dbReference type="Pfam" id="PF01636"/>
    </source>
</evidence>
<dbReference type="Gene3D" id="3.90.1200.10">
    <property type="match status" value="1"/>
</dbReference>
<feature type="region of interest" description="Disordered" evidence="1">
    <location>
        <begin position="1"/>
        <end position="21"/>
    </location>
</feature>
<comment type="caution">
    <text evidence="3">The sequence shown here is derived from an EMBL/GenBank/DDBJ whole genome shotgun (WGS) entry which is preliminary data.</text>
</comment>
<gene>
    <name evidence="3" type="ORF">GCM10010446_06780</name>
</gene>
<dbReference type="EMBL" id="BAAAUD010000010">
    <property type="protein sequence ID" value="GAA2925195.1"/>
    <property type="molecule type" value="Genomic_DNA"/>
</dbReference>
<protein>
    <recommendedName>
        <fullName evidence="2">Aminoglycoside phosphotransferase domain-containing protein</fullName>
    </recommendedName>
</protein>
<dbReference type="SUPFAM" id="SSF56112">
    <property type="entry name" value="Protein kinase-like (PK-like)"/>
    <property type="match status" value="1"/>
</dbReference>
<dbReference type="Proteomes" id="UP001500403">
    <property type="component" value="Unassembled WGS sequence"/>
</dbReference>